<protein>
    <recommendedName>
        <fullName evidence="3">HMG box domain-containing protein</fullName>
    </recommendedName>
</protein>
<dbReference type="GO" id="GO:0003677">
    <property type="term" value="F:DNA binding"/>
    <property type="evidence" value="ECO:0007669"/>
    <property type="project" value="UniProtKB-UniRule"/>
</dbReference>
<dbReference type="SMART" id="SM00398">
    <property type="entry name" value="HMG"/>
    <property type="match status" value="1"/>
</dbReference>
<dbReference type="EMBL" id="CANHGI010000002">
    <property type="protein sequence ID" value="CAI5442778.1"/>
    <property type="molecule type" value="Genomic_DNA"/>
</dbReference>
<proteinExistence type="predicted"/>
<evidence type="ECO:0000313" key="4">
    <source>
        <dbReference type="EMBL" id="CAI5442778.1"/>
    </source>
</evidence>
<feature type="compositionally biased region" description="Low complexity" evidence="2">
    <location>
        <begin position="281"/>
        <end position="298"/>
    </location>
</feature>
<feature type="region of interest" description="Disordered" evidence="2">
    <location>
        <begin position="228"/>
        <end position="250"/>
    </location>
</feature>
<dbReference type="InterPro" id="IPR013087">
    <property type="entry name" value="Znf_C2H2_type"/>
</dbReference>
<dbReference type="OrthoDB" id="8117402at2759"/>
<evidence type="ECO:0000256" key="2">
    <source>
        <dbReference type="SAM" id="MobiDB-lite"/>
    </source>
</evidence>
<dbReference type="SUPFAM" id="SSF47095">
    <property type="entry name" value="HMG-box"/>
    <property type="match status" value="1"/>
</dbReference>
<evidence type="ECO:0000256" key="1">
    <source>
        <dbReference type="PROSITE-ProRule" id="PRU00267"/>
    </source>
</evidence>
<dbReference type="Gene3D" id="1.10.30.10">
    <property type="entry name" value="High mobility group box domain"/>
    <property type="match status" value="1"/>
</dbReference>
<dbReference type="PANTHER" id="PTHR46584">
    <property type="entry name" value="HMG DOMAIN-CONTAINING PROTEIN 4"/>
    <property type="match status" value="1"/>
</dbReference>
<keyword evidence="1" id="KW-0238">DNA-binding</keyword>
<dbReference type="Gene3D" id="3.30.160.60">
    <property type="entry name" value="Classic Zinc Finger"/>
    <property type="match status" value="1"/>
</dbReference>
<dbReference type="Proteomes" id="UP001152747">
    <property type="component" value="Unassembled WGS sequence"/>
</dbReference>
<comment type="caution">
    <text evidence="4">The sequence shown here is derived from an EMBL/GenBank/DDBJ whole genome shotgun (WGS) entry which is preliminary data.</text>
</comment>
<accession>A0A9P1MXR7</accession>
<dbReference type="PROSITE" id="PS50118">
    <property type="entry name" value="HMG_BOX_2"/>
    <property type="match status" value="1"/>
</dbReference>
<feature type="region of interest" description="Disordered" evidence="2">
    <location>
        <begin position="281"/>
        <end position="305"/>
    </location>
</feature>
<keyword evidence="1" id="KW-0539">Nucleus</keyword>
<dbReference type="PANTHER" id="PTHR46584:SF1">
    <property type="entry name" value="HMG DOMAIN-CONTAINING PROTEIN 4"/>
    <property type="match status" value="1"/>
</dbReference>
<feature type="region of interest" description="Disordered" evidence="2">
    <location>
        <begin position="420"/>
        <end position="443"/>
    </location>
</feature>
<dbReference type="AlphaFoldDB" id="A0A9P1MXR7"/>
<name>A0A9P1MXR7_9PELO</name>
<gene>
    <name evidence="4" type="ORF">CAMP_LOCUS5415</name>
</gene>
<keyword evidence="5" id="KW-1185">Reference proteome</keyword>
<dbReference type="InterPro" id="IPR042477">
    <property type="entry name" value="HMGXB4"/>
</dbReference>
<evidence type="ECO:0000313" key="5">
    <source>
        <dbReference type="Proteomes" id="UP001152747"/>
    </source>
</evidence>
<feature type="DNA-binding region" description="HMG box" evidence="1">
    <location>
        <begin position="16"/>
        <end position="84"/>
    </location>
</feature>
<dbReference type="Pfam" id="PF00505">
    <property type="entry name" value="HMG_box"/>
    <property type="match status" value="1"/>
</dbReference>
<dbReference type="InterPro" id="IPR009071">
    <property type="entry name" value="HMG_box_dom"/>
</dbReference>
<reference evidence="4" key="1">
    <citation type="submission" date="2022-11" db="EMBL/GenBank/DDBJ databases">
        <authorList>
            <person name="Kikuchi T."/>
        </authorList>
    </citation>
    <scope>NUCLEOTIDE SEQUENCE</scope>
    <source>
        <strain evidence="4">PS1010</strain>
    </source>
</reference>
<evidence type="ECO:0000259" key="3">
    <source>
        <dbReference type="PROSITE" id="PS50118"/>
    </source>
</evidence>
<organism evidence="4 5">
    <name type="scientific">Caenorhabditis angaria</name>
    <dbReference type="NCBI Taxonomy" id="860376"/>
    <lineage>
        <taxon>Eukaryota</taxon>
        <taxon>Metazoa</taxon>
        <taxon>Ecdysozoa</taxon>
        <taxon>Nematoda</taxon>
        <taxon>Chromadorea</taxon>
        <taxon>Rhabditida</taxon>
        <taxon>Rhabditina</taxon>
        <taxon>Rhabditomorpha</taxon>
        <taxon>Rhabditoidea</taxon>
        <taxon>Rhabditidae</taxon>
        <taxon>Peloderinae</taxon>
        <taxon>Caenorhabditis</taxon>
    </lineage>
</organism>
<dbReference type="SMART" id="SM00355">
    <property type="entry name" value="ZnF_C2H2"/>
    <property type="match status" value="3"/>
</dbReference>
<feature type="compositionally biased region" description="Low complexity" evidence="2">
    <location>
        <begin position="420"/>
        <end position="434"/>
    </location>
</feature>
<feature type="domain" description="HMG box" evidence="3">
    <location>
        <begin position="16"/>
        <end position="84"/>
    </location>
</feature>
<feature type="compositionally biased region" description="Low complexity" evidence="2">
    <location>
        <begin position="238"/>
        <end position="250"/>
    </location>
</feature>
<dbReference type="InterPro" id="IPR036910">
    <property type="entry name" value="HMG_box_dom_sf"/>
</dbReference>
<sequence length="577" mass="65320">MLSGTNLLNVPPPIKKGKSMTGYLLFSAEIRKTIQAQNPTSNFGNISKLVGLEWHKLNEIEKKEYDIRAEVLAKEKQESMESNSMKSFQKPVNATISNGTSGFSQKYMPEFENKPNTVQLRTPQVIPVSGEYRVEDLFRCQPKYAVIQLEAKHNTVNLFKQLLAYGYKNVRFFDDLSEHPTVKVKIEKSKESPLKTLLNGAGNVEIPEWKGDILDTETPTTFQIQMVEKISTKPPKRSSTGASSTGSISSAEYDQTIDQVASNSFADPNFLVTSLFSNSQSVEPEKQSSSSSSQNHKSAINNQPGPDELVKCKLCDSMIMATRFSNLTNHVRRHASLKQYQCPNCSYQNNEQAKVRLHMQNQHSDIKGAIIDKISNEMQKMWDKLMGECFPNYAETIANAKACQAKRLAQSVNATINGQQQQNLQQNHGHQQNNRSHSDEVEDTESLVKSMVTTRDVSIYRCLECNHIIPCVSGAEPNLDGPLCQHLRSSHTLNCFPWKCNLCDYKNAEQWKVRLHILNNHIENAEEIAIDQVDVAHYELFIKKFFHNAKNIQSDPDEYKKLDIETLDPPTKRCKLT</sequence>
<dbReference type="GO" id="GO:0005634">
    <property type="term" value="C:nucleus"/>
    <property type="evidence" value="ECO:0007669"/>
    <property type="project" value="UniProtKB-UniRule"/>
</dbReference>